<protein>
    <submittedName>
        <fullName evidence="2">Tetratricopeptide repeat-containing protein</fullName>
    </submittedName>
</protein>
<keyword evidence="1" id="KW-0812">Transmembrane</keyword>
<reference evidence="2 3" key="1">
    <citation type="submission" date="2017-02" db="EMBL/GenBank/DDBJ databases">
        <authorList>
            <person name="Peterson S.W."/>
        </authorList>
    </citation>
    <scope>NUCLEOTIDE SEQUENCE [LARGE SCALE GENOMIC DNA]</scope>
    <source>
        <strain evidence="2 3">DSM 16080</strain>
    </source>
</reference>
<dbReference type="AlphaFoldDB" id="A0A1T4WRP1"/>
<dbReference type="OrthoDB" id="5439622at2"/>
<sequence>MSSISSLLQVLPKVSQSRMIGSGYCVWLVWNGALNTAVPHTLKDYGAIPMAEADGQALWLSPTPEVFRALGRLQIWSRLNPMPLFCQIMPVTVLVGYDLTLSMAFPTELGKQSVDPPKEFEAWIHPKLTEDVQRISGLSLQQKGSMPGLANVDWRLFDADEGLDYETVLNWFFVIKPVGRMGEKDSIMGWRAWAEEIKKLFTRLNVRYLVGTREEVLIVSLRGLRSLRGFIAELLRLIAATKEESERTYWPCVMAAVSQKGRQFTEEVTHKFNLDWNKLSPDLPHFSYRDGLMLGEGFVVNEARYGGEESLDSWCNVSLAEDVGEKSKSAAEVILPRKLMLATQDSECFYCGLRSHASAECPSRNLEDPRPGVWKALAGMDIKEFPKAMRSLDDALDSENTLDSLAGLLASGKKPENIMAAAMFEINSPAQFRVLERVWRSRGKEWPQGLRQLVPEEGQFVNTAMETFRARDYERTGALLKQLRLKYARSFIPSSLQGYVAMEQGDHHQARFYWQEAERMGYTPLQQGFFVYLQARSFEIEGDYKEAATLYKRALTVSPNWLETLYRGGVCMVKLGFTGQAIEMLDDLFQQDPNFFNRALIDPELDRGRAHVLSAMWDRWALAEAEVMRQRERVDALSGEIDQRFGEDHEFYEPAKRSLEHMQGLAKLNNFVAFRELIRELALFEDKLSRQVERDIKRMQAKVDYLVERLKDVQQEAAWFPFPKLLLEFNKDFNYCVEKINWVNHQHIKAAENFRQAGSYLDEVEQRLSALQKRLVTLRIVRDTTLFVLMLGRSFIWFEVIGLGLGLVGLPLFIYFTRSMENVWIVDMIREQQWEFQKGLILILSVLALVVSLLKTAISFERKKKELFERPMDEAQQSESKKKK</sequence>
<proteinExistence type="predicted"/>
<dbReference type="STRING" id="1121449.SAMN02745704_01277"/>
<dbReference type="Proteomes" id="UP000190027">
    <property type="component" value="Unassembled WGS sequence"/>
</dbReference>
<evidence type="ECO:0000313" key="3">
    <source>
        <dbReference type="Proteomes" id="UP000190027"/>
    </source>
</evidence>
<feature type="transmembrane region" description="Helical" evidence="1">
    <location>
        <begin position="836"/>
        <end position="854"/>
    </location>
</feature>
<keyword evidence="1" id="KW-0472">Membrane</keyword>
<evidence type="ECO:0000313" key="2">
    <source>
        <dbReference type="EMBL" id="SKA79919.1"/>
    </source>
</evidence>
<dbReference type="InterPro" id="IPR011990">
    <property type="entry name" value="TPR-like_helical_dom_sf"/>
</dbReference>
<dbReference type="EMBL" id="FUYC01000004">
    <property type="protein sequence ID" value="SKA79919.1"/>
    <property type="molecule type" value="Genomic_DNA"/>
</dbReference>
<evidence type="ECO:0000256" key="1">
    <source>
        <dbReference type="SAM" id="Phobius"/>
    </source>
</evidence>
<organism evidence="2 3">
    <name type="scientific">Paucidesulfovibrio gracilis DSM 16080</name>
    <dbReference type="NCBI Taxonomy" id="1121449"/>
    <lineage>
        <taxon>Bacteria</taxon>
        <taxon>Pseudomonadati</taxon>
        <taxon>Thermodesulfobacteriota</taxon>
        <taxon>Desulfovibrionia</taxon>
        <taxon>Desulfovibrionales</taxon>
        <taxon>Desulfovibrionaceae</taxon>
        <taxon>Paucidesulfovibrio</taxon>
    </lineage>
</organism>
<name>A0A1T4WRP1_9BACT</name>
<dbReference type="Gene3D" id="1.25.40.10">
    <property type="entry name" value="Tetratricopeptide repeat domain"/>
    <property type="match status" value="1"/>
</dbReference>
<keyword evidence="1" id="KW-1133">Transmembrane helix</keyword>
<accession>A0A1T4WRP1</accession>
<dbReference type="SUPFAM" id="SSF48452">
    <property type="entry name" value="TPR-like"/>
    <property type="match status" value="1"/>
</dbReference>
<keyword evidence="3" id="KW-1185">Reference proteome</keyword>
<gene>
    <name evidence="2" type="ORF">SAMN02745704_01277</name>
</gene>
<feature type="transmembrane region" description="Helical" evidence="1">
    <location>
        <begin position="795"/>
        <end position="816"/>
    </location>
</feature>